<dbReference type="RefSeq" id="WP_073497521.1">
    <property type="nucleotide sequence ID" value="NZ_MPOH02000002.1"/>
</dbReference>
<dbReference type="SUPFAM" id="SSF51905">
    <property type="entry name" value="FAD/NAD(P)-binding domain"/>
    <property type="match status" value="1"/>
</dbReference>
<proteinExistence type="predicted"/>
<dbReference type="Gene3D" id="3.50.50.60">
    <property type="entry name" value="FAD/NAD(P)-binding domain"/>
    <property type="match status" value="1"/>
</dbReference>
<dbReference type="AlphaFoldDB" id="A0A1V6MZ10"/>
<dbReference type="Proteomes" id="UP000184286">
    <property type="component" value="Unassembled WGS sequence"/>
</dbReference>
<evidence type="ECO:0000256" key="2">
    <source>
        <dbReference type="ARBA" id="ARBA00023002"/>
    </source>
</evidence>
<evidence type="ECO:0000259" key="3">
    <source>
        <dbReference type="Pfam" id="PF01266"/>
    </source>
</evidence>
<dbReference type="InterPro" id="IPR036188">
    <property type="entry name" value="FAD/NAD-bd_sf"/>
</dbReference>
<name>A0A1V6MZ10_9ACTN</name>
<dbReference type="InterPro" id="IPR006076">
    <property type="entry name" value="FAD-dep_OxRdtase"/>
</dbReference>
<dbReference type="InterPro" id="IPR050097">
    <property type="entry name" value="Ferredoxin-NADP_redctase_2"/>
</dbReference>
<dbReference type="EMBL" id="MPOH02000002">
    <property type="protein sequence ID" value="OQD57679.1"/>
    <property type="molecule type" value="Genomic_DNA"/>
</dbReference>
<feature type="domain" description="FAD dependent oxidoreductase" evidence="3">
    <location>
        <begin position="83"/>
        <end position="147"/>
    </location>
</feature>
<dbReference type="Pfam" id="PF01266">
    <property type="entry name" value="DAO"/>
    <property type="match status" value="1"/>
</dbReference>
<reference evidence="4 5" key="2">
    <citation type="submission" date="2017-02" db="EMBL/GenBank/DDBJ databases">
        <title>Draft genome sequence of Streptomyces phaeoluteigriseus type strain DSM41896.</title>
        <authorList>
            <person name="Salih T.S."/>
            <person name="Algora Gallardo L."/>
            <person name="Melo Santos T."/>
            <person name="Filgueira Martinez S."/>
            <person name="Herron P.R."/>
        </authorList>
    </citation>
    <scope>NUCLEOTIDE SEQUENCE [LARGE SCALE GENOMIC DNA]</scope>
    <source>
        <strain evidence="4 5">DSM 41896</strain>
    </source>
</reference>
<dbReference type="PANTHER" id="PTHR48105">
    <property type="entry name" value="THIOREDOXIN REDUCTASE 1-RELATED-RELATED"/>
    <property type="match status" value="1"/>
</dbReference>
<comment type="caution">
    <text evidence="4">The sequence shown here is derived from an EMBL/GenBank/DDBJ whole genome shotgun (WGS) entry which is preliminary data.</text>
</comment>
<evidence type="ECO:0000313" key="5">
    <source>
        <dbReference type="Proteomes" id="UP000184286"/>
    </source>
</evidence>
<accession>A0A1V6MZ10</accession>
<dbReference type="GO" id="GO:0016491">
    <property type="term" value="F:oxidoreductase activity"/>
    <property type="evidence" value="ECO:0007669"/>
    <property type="project" value="UniProtKB-KW"/>
</dbReference>
<evidence type="ECO:0000256" key="1">
    <source>
        <dbReference type="ARBA" id="ARBA00022630"/>
    </source>
</evidence>
<sequence length="170" mass="18189">MLYDTAPEDEQKVLVKGDRRDAAVYRVVRFLLLNRIPFAVEGGPQGQGRVILRIGERELQNPPLITLAEALHLTRYSGGTDYDVVVVGGGPAGLTAAINHAGLFGHKVLIVENEAPGGAAGTAVNVIDNHFGFPDGIVAGELAQRGLRQALNMKVEWLPACRAEAGVCRR</sequence>
<keyword evidence="1" id="KW-0285">Flavoprotein</keyword>
<gene>
    <name evidence="4" type="ORF">BM536_000825</name>
</gene>
<organism evidence="4 5">
    <name type="scientific">Streptomyces phaeoluteigriseus</name>
    <dbReference type="NCBI Taxonomy" id="114686"/>
    <lineage>
        <taxon>Bacteria</taxon>
        <taxon>Bacillati</taxon>
        <taxon>Actinomycetota</taxon>
        <taxon>Actinomycetes</taxon>
        <taxon>Kitasatosporales</taxon>
        <taxon>Streptomycetaceae</taxon>
        <taxon>Streptomyces</taxon>
        <taxon>Streptomyces aurantiacus group</taxon>
    </lineage>
</organism>
<protein>
    <recommendedName>
        <fullName evidence="3">FAD dependent oxidoreductase domain-containing protein</fullName>
    </recommendedName>
</protein>
<dbReference type="OrthoDB" id="109585at2"/>
<dbReference type="STRING" id="114686.BM536_000825"/>
<evidence type="ECO:0000313" key="4">
    <source>
        <dbReference type="EMBL" id="OQD57679.1"/>
    </source>
</evidence>
<keyword evidence="2" id="KW-0560">Oxidoreductase</keyword>
<reference evidence="5" key="1">
    <citation type="submission" date="2016-11" db="EMBL/GenBank/DDBJ databases">
        <authorList>
            <person name="Schniete J.K."/>
            <person name="Salih T."/>
            <person name="Algora Gallardo L."/>
            <person name="Martinez Fernandez S."/>
            <person name="Herron P.R."/>
        </authorList>
    </citation>
    <scope>NUCLEOTIDE SEQUENCE [LARGE SCALE GENOMIC DNA]</scope>
    <source>
        <strain evidence="5">DSM 41896</strain>
    </source>
</reference>